<feature type="transmembrane region" description="Helical" evidence="1">
    <location>
        <begin position="343"/>
        <end position="364"/>
    </location>
</feature>
<evidence type="ECO:0000313" key="2">
    <source>
        <dbReference type="EMBL" id="MBS0026613.1"/>
    </source>
</evidence>
<organism evidence="2 3">
    <name type="scientific">Chitinophaga hostae</name>
    <dbReference type="NCBI Taxonomy" id="2831022"/>
    <lineage>
        <taxon>Bacteria</taxon>
        <taxon>Pseudomonadati</taxon>
        <taxon>Bacteroidota</taxon>
        <taxon>Chitinophagia</taxon>
        <taxon>Chitinophagales</taxon>
        <taxon>Chitinophagaceae</taxon>
        <taxon>Chitinophaga</taxon>
    </lineage>
</organism>
<sequence length="376" mass="42761">MDRQLERWVQGQTDIKRQVLKIQWSKQLFRVHRITGLIAGIMLLLLSITGSMLVFSDEIDHALYADAYHVPPQTQPRTLQQLMQDARQTLPGNPYLFFTRLPQAPDESIVLRAEYAADHKVYVFLNPYTGKVLQQYSNTDHLTGNVLYLHFTLMAGKTGATIVLITGIGLFLSILTGIFIYRNSIIKVLTFRVKPEWHNRTRRWRNLHRILGVWALLFNLLISFTGFMMELKVLDSRSTKKAGYASLPFTGEYEPLIAKARTSIPGFQVMGVRPPKKTGDPVRILGHAHEPSFFGEYASSVFITADGNIKKKVDFSKASFSDQFNACIAPLHFGNYGGIILKIIYSLLALTPGALSISGFLIWYRRKYIIKVHNRI</sequence>
<keyword evidence="1" id="KW-1133">Transmembrane helix</keyword>
<dbReference type="Pfam" id="PF03929">
    <property type="entry name" value="PepSY_TM"/>
    <property type="match status" value="1"/>
</dbReference>
<gene>
    <name evidence="2" type="ORF">KE626_04750</name>
</gene>
<reference evidence="2 3" key="1">
    <citation type="submission" date="2021-04" db="EMBL/GenBank/DDBJ databases">
        <title>Chitinophaga sp. nov., isolated from the rhizosphere soil.</title>
        <authorList>
            <person name="He S."/>
        </authorList>
    </citation>
    <scope>NUCLEOTIDE SEQUENCE [LARGE SCALE GENOMIC DNA]</scope>
    <source>
        <strain evidence="2 3">2R12</strain>
    </source>
</reference>
<dbReference type="EMBL" id="JAGTXB010000002">
    <property type="protein sequence ID" value="MBS0026613.1"/>
    <property type="molecule type" value="Genomic_DNA"/>
</dbReference>
<accession>A0ABS5IUH0</accession>
<feature type="transmembrane region" description="Helical" evidence="1">
    <location>
        <begin position="210"/>
        <end position="229"/>
    </location>
</feature>
<keyword evidence="1" id="KW-0812">Transmembrane</keyword>
<dbReference type="RefSeq" id="WP_211971731.1">
    <property type="nucleotide sequence ID" value="NZ_CBFHAM010000031.1"/>
</dbReference>
<proteinExistence type="predicted"/>
<evidence type="ECO:0000313" key="3">
    <source>
        <dbReference type="Proteomes" id="UP000676386"/>
    </source>
</evidence>
<dbReference type="InterPro" id="IPR005625">
    <property type="entry name" value="PepSY-ass_TM"/>
</dbReference>
<dbReference type="PANTHER" id="PTHR34219">
    <property type="entry name" value="IRON-REGULATED INNER MEMBRANE PROTEIN-RELATED"/>
    <property type="match status" value="1"/>
</dbReference>
<evidence type="ECO:0000256" key="1">
    <source>
        <dbReference type="SAM" id="Phobius"/>
    </source>
</evidence>
<dbReference type="Proteomes" id="UP000676386">
    <property type="component" value="Unassembled WGS sequence"/>
</dbReference>
<feature type="transmembrane region" description="Helical" evidence="1">
    <location>
        <begin position="159"/>
        <end position="181"/>
    </location>
</feature>
<name>A0ABS5IUH0_9BACT</name>
<keyword evidence="1" id="KW-0472">Membrane</keyword>
<comment type="caution">
    <text evidence="2">The sequence shown here is derived from an EMBL/GenBank/DDBJ whole genome shotgun (WGS) entry which is preliminary data.</text>
</comment>
<protein>
    <submittedName>
        <fullName evidence="2">PepSY domain-containing protein</fullName>
    </submittedName>
</protein>
<keyword evidence="3" id="KW-1185">Reference proteome</keyword>
<feature type="transmembrane region" description="Helical" evidence="1">
    <location>
        <begin position="34"/>
        <end position="55"/>
    </location>
</feature>